<keyword evidence="6 11" id="KW-0418">Kinase</keyword>
<name>A0ABM7LJG3_9ACTN</name>
<evidence type="ECO:0000256" key="7">
    <source>
        <dbReference type="ARBA" id="ARBA00022840"/>
    </source>
</evidence>
<keyword evidence="3" id="KW-0597">Phosphoprotein</keyword>
<evidence type="ECO:0000313" key="11">
    <source>
        <dbReference type="EMBL" id="BCJ39394.1"/>
    </source>
</evidence>
<dbReference type="InterPro" id="IPR036890">
    <property type="entry name" value="HATPase_C_sf"/>
</dbReference>
<gene>
    <name evidence="11" type="ORF">Aiant_00510</name>
</gene>
<keyword evidence="9" id="KW-1133">Transmembrane helix</keyword>
<feature type="transmembrane region" description="Helical" evidence="9">
    <location>
        <begin position="21"/>
        <end position="45"/>
    </location>
</feature>
<accession>A0ABM7LJG3</accession>
<dbReference type="Pfam" id="PF07730">
    <property type="entry name" value="HisKA_3"/>
    <property type="match status" value="1"/>
</dbReference>
<dbReference type="InterPro" id="IPR050482">
    <property type="entry name" value="Sensor_HK_TwoCompSys"/>
</dbReference>
<dbReference type="InterPro" id="IPR011712">
    <property type="entry name" value="Sig_transdc_His_kin_sub3_dim/P"/>
</dbReference>
<evidence type="ECO:0000313" key="12">
    <source>
        <dbReference type="Proteomes" id="UP000676967"/>
    </source>
</evidence>
<keyword evidence="7" id="KW-0067">ATP-binding</keyword>
<keyword evidence="4" id="KW-0808">Transferase</keyword>
<comment type="catalytic activity">
    <reaction evidence="1">
        <text>ATP + protein L-histidine = ADP + protein N-phospho-L-histidine.</text>
        <dbReference type="EC" id="2.7.13.3"/>
    </reaction>
</comment>
<dbReference type="SMART" id="SM00387">
    <property type="entry name" value="HATPase_c"/>
    <property type="match status" value="1"/>
</dbReference>
<evidence type="ECO:0000256" key="1">
    <source>
        <dbReference type="ARBA" id="ARBA00000085"/>
    </source>
</evidence>
<dbReference type="RefSeq" id="WP_229830893.1">
    <property type="nucleotide sequence ID" value="NZ_AP023356.1"/>
</dbReference>
<organism evidence="11 12">
    <name type="scientific">Actinoplanes ianthinogenes</name>
    <dbReference type="NCBI Taxonomy" id="122358"/>
    <lineage>
        <taxon>Bacteria</taxon>
        <taxon>Bacillati</taxon>
        <taxon>Actinomycetota</taxon>
        <taxon>Actinomycetes</taxon>
        <taxon>Micromonosporales</taxon>
        <taxon>Micromonosporaceae</taxon>
        <taxon>Actinoplanes</taxon>
    </lineage>
</organism>
<evidence type="ECO:0000256" key="9">
    <source>
        <dbReference type="SAM" id="Phobius"/>
    </source>
</evidence>
<keyword evidence="12" id="KW-1185">Reference proteome</keyword>
<evidence type="ECO:0000256" key="3">
    <source>
        <dbReference type="ARBA" id="ARBA00022553"/>
    </source>
</evidence>
<dbReference type="InterPro" id="IPR003594">
    <property type="entry name" value="HATPase_dom"/>
</dbReference>
<proteinExistence type="predicted"/>
<keyword evidence="9" id="KW-0472">Membrane</keyword>
<feature type="transmembrane region" description="Helical" evidence="9">
    <location>
        <begin position="104"/>
        <end position="130"/>
    </location>
</feature>
<protein>
    <recommendedName>
        <fullName evidence="2">histidine kinase</fullName>
        <ecNumber evidence="2">2.7.13.3</ecNumber>
    </recommendedName>
</protein>
<evidence type="ECO:0000256" key="8">
    <source>
        <dbReference type="ARBA" id="ARBA00023012"/>
    </source>
</evidence>
<reference evidence="11 12" key="1">
    <citation type="submission" date="2020-08" db="EMBL/GenBank/DDBJ databases">
        <title>Whole genome shotgun sequence of Actinoplanes ianthinogenes NBRC 13996.</title>
        <authorList>
            <person name="Komaki H."/>
            <person name="Tamura T."/>
        </authorList>
    </citation>
    <scope>NUCLEOTIDE SEQUENCE [LARGE SCALE GENOMIC DNA]</scope>
    <source>
        <strain evidence="11 12">NBRC 13996</strain>
    </source>
</reference>
<dbReference type="EC" id="2.7.13.3" evidence="2"/>
<dbReference type="Pfam" id="PF02518">
    <property type="entry name" value="HATPase_c"/>
    <property type="match status" value="1"/>
</dbReference>
<keyword evidence="8" id="KW-0902">Two-component regulatory system</keyword>
<keyword evidence="9" id="KW-0812">Transmembrane</keyword>
<dbReference type="Gene3D" id="3.30.565.10">
    <property type="entry name" value="Histidine kinase-like ATPase, C-terminal domain"/>
    <property type="match status" value="1"/>
</dbReference>
<feature type="transmembrane region" description="Helical" evidence="9">
    <location>
        <begin position="51"/>
        <end position="71"/>
    </location>
</feature>
<dbReference type="Gene3D" id="1.20.5.1930">
    <property type="match status" value="1"/>
</dbReference>
<feature type="transmembrane region" description="Helical" evidence="9">
    <location>
        <begin position="142"/>
        <end position="164"/>
    </location>
</feature>
<evidence type="ECO:0000256" key="2">
    <source>
        <dbReference type="ARBA" id="ARBA00012438"/>
    </source>
</evidence>
<evidence type="ECO:0000256" key="6">
    <source>
        <dbReference type="ARBA" id="ARBA00022777"/>
    </source>
</evidence>
<evidence type="ECO:0000256" key="4">
    <source>
        <dbReference type="ARBA" id="ARBA00022679"/>
    </source>
</evidence>
<dbReference type="Proteomes" id="UP000676967">
    <property type="component" value="Chromosome"/>
</dbReference>
<dbReference type="EMBL" id="AP023356">
    <property type="protein sequence ID" value="BCJ39394.1"/>
    <property type="molecule type" value="Genomic_DNA"/>
</dbReference>
<sequence>MTWTDAWRATIHTLAGVPAGVVSFVFTAGLPIGAGYCAAWSLLYAPGSDGMLTTLFVVLTVIVPVPLWWTVRRLSALQRRRFRLLLGVAIPPGRDGARGTWRQLAYHALALVTGVLGGAAVATLLLAMPLEIAGAWEDGRPFPVSLMLGALTLLAAPWVARALARADTAAARALLGPSRSDTLSARVESLSRSRADIVAATDAERRRIERDLHDGAQQRLVALAMNLGMARAALGDAADPARQAIAAAHDEATEALAELREFVRGLHPAVLDSRGLDAALSGIAARAPLPVRVRVTATDRCSPVIEAIAYFVVSEALTNVAKHAGASHAEVTVDRAGDRLRVAVSDDGRGGADPGGGGLRGLAQRAASVDGTFALHSPPGGPTTITVELPCAS</sequence>
<dbReference type="GO" id="GO:0016301">
    <property type="term" value="F:kinase activity"/>
    <property type="evidence" value="ECO:0007669"/>
    <property type="project" value="UniProtKB-KW"/>
</dbReference>
<feature type="domain" description="Histidine kinase/HSP90-like ATPase" evidence="10">
    <location>
        <begin position="304"/>
        <end position="393"/>
    </location>
</feature>
<evidence type="ECO:0000256" key="5">
    <source>
        <dbReference type="ARBA" id="ARBA00022741"/>
    </source>
</evidence>
<dbReference type="CDD" id="cd16917">
    <property type="entry name" value="HATPase_UhpB-NarQ-NarX-like"/>
    <property type="match status" value="1"/>
</dbReference>
<dbReference type="SUPFAM" id="SSF55874">
    <property type="entry name" value="ATPase domain of HSP90 chaperone/DNA topoisomerase II/histidine kinase"/>
    <property type="match status" value="1"/>
</dbReference>
<evidence type="ECO:0000259" key="10">
    <source>
        <dbReference type="SMART" id="SM00387"/>
    </source>
</evidence>
<dbReference type="PANTHER" id="PTHR24421:SF10">
    <property type="entry name" value="NITRATE_NITRITE SENSOR PROTEIN NARQ"/>
    <property type="match status" value="1"/>
</dbReference>
<dbReference type="PANTHER" id="PTHR24421">
    <property type="entry name" value="NITRATE/NITRITE SENSOR PROTEIN NARX-RELATED"/>
    <property type="match status" value="1"/>
</dbReference>
<keyword evidence="5" id="KW-0547">Nucleotide-binding</keyword>